<feature type="domain" description="HMA" evidence="21">
    <location>
        <begin position="2"/>
        <end position="67"/>
    </location>
</feature>
<organism evidence="22 23">
    <name type="scientific">Candidatus Uhrbacteria bacterium CG_4_9_14_0_2_um_filter_41_50</name>
    <dbReference type="NCBI Taxonomy" id="1975031"/>
    <lineage>
        <taxon>Bacteria</taxon>
        <taxon>Candidatus Uhriibacteriota</taxon>
    </lineage>
</organism>
<evidence type="ECO:0000256" key="13">
    <source>
        <dbReference type="ARBA" id="ARBA00022967"/>
    </source>
</evidence>
<comment type="similarity">
    <text evidence="2 20">Belongs to the cation transport ATPase (P-type) (TC 3.A.3) family. Type IB subfamily.</text>
</comment>
<dbReference type="PANTHER" id="PTHR43520">
    <property type="entry name" value="ATP7, ISOFORM B"/>
    <property type="match status" value="1"/>
</dbReference>
<feature type="transmembrane region" description="Helical" evidence="20">
    <location>
        <begin position="350"/>
        <end position="371"/>
    </location>
</feature>
<dbReference type="CDD" id="cd00371">
    <property type="entry name" value="HMA"/>
    <property type="match status" value="1"/>
</dbReference>
<dbReference type="SFLD" id="SFLDF00027">
    <property type="entry name" value="p-type_atpase"/>
    <property type="match status" value="1"/>
</dbReference>
<name>A0A2M8EPR8_9BACT</name>
<comment type="subcellular location">
    <subcellularLocation>
        <location evidence="1">Cell membrane</location>
        <topology evidence="1">Multi-pass membrane protein</topology>
    </subcellularLocation>
</comment>
<dbReference type="SUPFAM" id="SSF55008">
    <property type="entry name" value="HMA, heavy metal-associated domain"/>
    <property type="match status" value="1"/>
</dbReference>
<dbReference type="NCBIfam" id="TIGR01494">
    <property type="entry name" value="ATPase_P-type"/>
    <property type="match status" value="1"/>
</dbReference>
<dbReference type="Gene3D" id="3.40.1110.10">
    <property type="entry name" value="Calcium-transporting ATPase, cytoplasmic domain N"/>
    <property type="match status" value="1"/>
</dbReference>
<dbReference type="SFLD" id="SFLDG00002">
    <property type="entry name" value="C1.7:_P-type_atpase_like"/>
    <property type="match status" value="1"/>
</dbReference>
<evidence type="ECO:0000256" key="15">
    <source>
        <dbReference type="ARBA" id="ARBA00023008"/>
    </source>
</evidence>
<dbReference type="PROSITE" id="PS01047">
    <property type="entry name" value="HMA_1"/>
    <property type="match status" value="1"/>
</dbReference>
<evidence type="ECO:0000256" key="17">
    <source>
        <dbReference type="ARBA" id="ARBA00023136"/>
    </source>
</evidence>
<evidence type="ECO:0000313" key="23">
    <source>
        <dbReference type="Proteomes" id="UP000230251"/>
    </source>
</evidence>
<accession>A0A2M8EPR8</accession>
<keyword evidence="11 20" id="KW-0067">ATP-binding</keyword>
<evidence type="ECO:0000256" key="9">
    <source>
        <dbReference type="ARBA" id="ARBA00022741"/>
    </source>
</evidence>
<evidence type="ECO:0000256" key="2">
    <source>
        <dbReference type="ARBA" id="ARBA00006024"/>
    </source>
</evidence>
<dbReference type="SFLD" id="SFLDS00003">
    <property type="entry name" value="Haloacid_Dehalogenase"/>
    <property type="match status" value="1"/>
</dbReference>
<proteinExistence type="inferred from homology"/>
<dbReference type="GO" id="GO:0043682">
    <property type="term" value="F:P-type divalent copper transporter activity"/>
    <property type="evidence" value="ECO:0007669"/>
    <property type="project" value="TreeGrafter"/>
</dbReference>
<dbReference type="InterPro" id="IPR023214">
    <property type="entry name" value="HAD_sf"/>
</dbReference>
<dbReference type="InterPro" id="IPR006121">
    <property type="entry name" value="HMA_dom"/>
</dbReference>
<dbReference type="Gene3D" id="3.40.50.1000">
    <property type="entry name" value="HAD superfamily/HAD-like"/>
    <property type="match status" value="1"/>
</dbReference>
<keyword evidence="16" id="KW-0406">Ion transport</keyword>
<protein>
    <recommendedName>
        <fullName evidence="3">P-type Cu(+) transporter</fullName>
        <ecNumber evidence="3">7.2.2.8</ecNumber>
    </recommendedName>
    <alternativeName>
        <fullName evidence="18">Cu(+)-exporting ATPase</fullName>
    </alternativeName>
</protein>
<dbReference type="GO" id="GO:0005524">
    <property type="term" value="F:ATP binding"/>
    <property type="evidence" value="ECO:0007669"/>
    <property type="project" value="UniProtKB-UniRule"/>
</dbReference>
<evidence type="ECO:0000256" key="18">
    <source>
        <dbReference type="ARBA" id="ARBA00033239"/>
    </source>
</evidence>
<dbReference type="PRINTS" id="PR00119">
    <property type="entry name" value="CATATPASE"/>
</dbReference>
<dbReference type="InterPro" id="IPR008250">
    <property type="entry name" value="ATPase_P-typ_transduc_dom_A_sf"/>
</dbReference>
<dbReference type="CDD" id="cd02094">
    <property type="entry name" value="P-type_ATPase_Cu-like"/>
    <property type="match status" value="1"/>
</dbReference>
<dbReference type="GO" id="GO:0055070">
    <property type="term" value="P:copper ion homeostasis"/>
    <property type="evidence" value="ECO:0007669"/>
    <property type="project" value="TreeGrafter"/>
</dbReference>
<gene>
    <name evidence="22" type="ORF">CO057_01235</name>
</gene>
<feature type="transmembrane region" description="Helical" evidence="20">
    <location>
        <begin position="664"/>
        <end position="680"/>
    </location>
</feature>
<keyword evidence="5 20" id="KW-1003">Cell membrane</keyword>
<keyword evidence="7 20" id="KW-0812">Transmembrane</keyword>
<dbReference type="InterPro" id="IPR001757">
    <property type="entry name" value="P_typ_ATPase"/>
</dbReference>
<keyword evidence="8 20" id="KW-0479">Metal-binding</keyword>
<dbReference type="NCBIfam" id="TIGR01525">
    <property type="entry name" value="ATPase-IB_hvy"/>
    <property type="match status" value="1"/>
</dbReference>
<keyword evidence="12" id="KW-0460">Magnesium</keyword>
<dbReference type="GO" id="GO:0140581">
    <property type="term" value="F:P-type monovalent copper transporter activity"/>
    <property type="evidence" value="ECO:0007669"/>
    <property type="project" value="UniProtKB-EC"/>
</dbReference>
<dbReference type="Gene3D" id="3.30.70.100">
    <property type="match status" value="1"/>
</dbReference>
<evidence type="ECO:0000256" key="20">
    <source>
        <dbReference type="RuleBase" id="RU362081"/>
    </source>
</evidence>
<dbReference type="EMBL" id="PFSI01000020">
    <property type="protein sequence ID" value="PJC24722.1"/>
    <property type="molecule type" value="Genomic_DNA"/>
</dbReference>
<evidence type="ECO:0000256" key="11">
    <source>
        <dbReference type="ARBA" id="ARBA00022840"/>
    </source>
</evidence>
<dbReference type="SUPFAM" id="SSF81653">
    <property type="entry name" value="Calcium ATPase, transduction domain A"/>
    <property type="match status" value="1"/>
</dbReference>
<evidence type="ECO:0000256" key="1">
    <source>
        <dbReference type="ARBA" id="ARBA00004651"/>
    </source>
</evidence>
<keyword evidence="10" id="KW-0187">Copper transport</keyword>
<evidence type="ECO:0000256" key="7">
    <source>
        <dbReference type="ARBA" id="ARBA00022692"/>
    </source>
</evidence>
<dbReference type="InterPro" id="IPR036163">
    <property type="entry name" value="HMA_dom_sf"/>
</dbReference>
<dbReference type="Gene3D" id="2.70.150.10">
    <property type="entry name" value="Calcium-transporting ATPase, cytoplasmic transduction domain A"/>
    <property type="match status" value="1"/>
</dbReference>
<keyword evidence="6" id="KW-0597">Phosphoprotein</keyword>
<dbReference type="InterPro" id="IPR023298">
    <property type="entry name" value="ATPase_P-typ_TM_dom_sf"/>
</dbReference>
<keyword evidence="17 20" id="KW-0472">Membrane</keyword>
<dbReference type="InterPro" id="IPR027256">
    <property type="entry name" value="P-typ_ATPase_IB"/>
</dbReference>
<sequence length="708" mass="74748">MKKSEFKIEGMHCASCAVKIEGSLKKLPGVKSANVNYGLAEASVEFDDSVTEMDLHEVVQKEGYKVDTGHSGMHQHDGTKEAARKTIIAGALAVPVFVLSMFMIELGGVGDYIEAILATVAVLWPGMTFHTTAFKQLKRFTASMDTLISIGTLTALIFSWVNLFVGGHLYFEAAAVITAFILLGRYFEAKSKGQASEAIKKLLEFGAKTAHLLLPDGSTKDVAIDQLKKGDLVLVKPGEKIPLDGVVKSGNSNVDESMLTGESLPVKKASADEVYGSTINQKGSLTIEITAGAGATVFDQIVRLVRDAQQKKAPIQKLADKISAIFVPVVILIAILTLVVWLLITGDVQSAIIAAVAVLVIACPCALGLATPTAIMVGTGRGAREGILIKSGEALERGKNITAILFDKTGTLTGGKPVVTDVISVSGITKERIIEIASGLESESEHPIATAVVNYAEEKKLAIEKISDFESVTGFGVQAKMDGKNLALGNVRFMKKLGVDVDAQVEQIAKLEAQAKTVIVLSVSGKLAGIIAVADAVKEKAGNTVAQLKKEGLKVVMITGDNQATAKAIANELGIDAFEAEVLPDQKLEIVKKYQQAGEKVAFVGDGINDAPAITQADLGIAVGTGTDIAIESGQIVLIGGGPEKVIEAIKLARDTHRIIKQNLFWAFFYNVVGIPVAAIGLLNPIIASAAMAFSSVSVVLNSLRLRK</sequence>
<feature type="transmembrane region" description="Helical" evidence="20">
    <location>
        <begin position="169"/>
        <end position="187"/>
    </location>
</feature>
<dbReference type="Pfam" id="PF00403">
    <property type="entry name" value="HMA"/>
    <property type="match status" value="1"/>
</dbReference>
<dbReference type="GO" id="GO:0005507">
    <property type="term" value="F:copper ion binding"/>
    <property type="evidence" value="ECO:0007669"/>
    <property type="project" value="TreeGrafter"/>
</dbReference>
<dbReference type="PRINTS" id="PR00941">
    <property type="entry name" value="CDATPASE"/>
</dbReference>
<evidence type="ECO:0000256" key="12">
    <source>
        <dbReference type="ARBA" id="ARBA00022842"/>
    </source>
</evidence>
<dbReference type="InterPro" id="IPR059000">
    <property type="entry name" value="ATPase_P-type_domA"/>
</dbReference>
<evidence type="ECO:0000256" key="6">
    <source>
        <dbReference type="ARBA" id="ARBA00022553"/>
    </source>
</evidence>
<keyword evidence="15" id="KW-0186">Copper</keyword>
<feature type="transmembrane region" description="Helical" evidence="20">
    <location>
        <begin position="686"/>
        <end position="704"/>
    </location>
</feature>
<evidence type="ECO:0000256" key="3">
    <source>
        <dbReference type="ARBA" id="ARBA00012517"/>
    </source>
</evidence>
<comment type="caution">
    <text evidence="22">The sequence shown here is derived from an EMBL/GenBank/DDBJ whole genome shotgun (WGS) entry which is preliminary data.</text>
</comment>
<dbReference type="FunFam" id="2.70.150.10:FF:000020">
    <property type="entry name" value="Copper-exporting P-type ATPase A"/>
    <property type="match status" value="1"/>
</dbReference>
<comment type="catalytic activity">
    <reaction evidence="19">
        <text>Cu(+)(in) + ATP + H2O = Cu(+)(out) + ADP + phosphate + H(+)</text>
        <dbReference type="Rhea" id="RHEA:25792"/>
        <dbReference type="ChEBI" id="CHEBI:15377"/>
        <dbReference type="ChEBI" id="CHEBI:15378"/>
        <dbReference type="ChEBI" id="CHEBI:30616"/>
        <dbReference type="ChEBI" id="CHEBI:43474"/>
        <dbReference type="ChEBI" id="CHEBI:49552"/>
        <dbReference type="ChEBI" id="CHEBI:456216"/>
        <dbReference type="EC" id="7.2.2.8"/>
    </reaction>
</comment>
<feature type="transmembrane region" description="Helical" evidence="20">
    <location>
        <begin position="146"/>
        <end position="163"/>
    </location>
</feature>
<keyword evidence="9 20" id="KW-0547">Nucleotide-binding</keyword>
<dbReference type="InterPro" id="IPR017969">
    <property type="entry name" value="Heavy-metal-associated_CS"/>
</dbReference>
<feature type="transmembrane region" description="Helical" evidence="20">
    <location>
        <begin position="322"/>
        <end position="344"/>
    </location>
</feature>
<evidence type="ECO:0000313" key="22">
    <source>
        <dbReference type="EMBL" id="PJC24722.1"/>
    </source>
</evidence>
<evidence type="ECO:0000256" key="16">
    <source>
        <dbReference type="ARBA" id="ARBA00023065"/>
    </source>
</evidence>
<dbReference type="PANTHER" id="PTHR43520:SF8">
    <property type="entry name" value="P-TYPE CU(+) TRANSPORTER"/>
    <property type="match status" value="1"/>
</dbReference>
<dbReference type="GO" id="GO:0005886">
    <property type="term" value="C:plasma membrane"/>
    <property type="evidence" value="ECO:0007669"/>
    <property type="project" value="UniProtKB-SubCell"/>
</dbReference>
<dbReference type="GO" id="GO:0016887">
    <property type="term" value="F:ATP hydrolysis activity"/>
    <property type="evidence" value="ECO:0007669"/>
    <property type="project" value="InterPro"/>
</dbReference>
<dbReference type="Pfam" id="PF00122">
    <property type="entry name" value="E1-E2_ATPase"/>
    <property type="match status" value="1"/>
</dbReference>
<evidence type="ECO:0000256" key="14">
    <source>
        <dbReference type="ARBA" id="ARBA00022989"/>
    </source>
</evidence>
<keyword evidence="13" id="KW-1278">Translocase</keyword>
<dbReference type="FunFam" id="3.30.70.100:FF:000005">
    <property type="entry name" value="Copper-exporting P-type ATPase A"/>
    <property type="match status" value="1"/>
</dbReference>
<dbReference type="InterPro" id="IPR036412">
    <property type="entry name" value="HAD-like_sf"/>
</dbReference>
<dbReference type="PROSITE" id="PS50846">
    <property type="entry name" value="HMA_2"/>
    <property type="match status" value="1"/>
</dbReference>
<evidence type="ECO:0000256" key="5">
    <source>
        <dbReference type="ARBA" id="ARBA00022475"/>
    </source>
</evidence>
<keyword evidence="14 20" id="KW-1133">Transmembrane helix</keyword>
<feature type="transmembrane region" description="Helical" evidence="20">
    <location>
        <begin position="87"/>
        <end position="106"/>
    </location>
</feature>
<dbReference type="Proteomes" id="UP000230251">
    <property type="component" value="Unassembled WGS sequence"/>
</dbReference>
<dbReference type="SUPFAM" id="SSF81665">
    <property type="entry name" value="Calcium ATPase, transmembrane domain M"/>
    <property type="match status" value="1"/>
</dbReference>
<evidence type="ECO:0000256" key="4">
    <source>
        <dbReference type="ARBA" id="ARBA00022448"/>
    </source>
</evidence>
<evidence type="ECO:0000256" key="8">
    <source>
        <dbReference type="ARBA" id="ARBA00022723"/>
    </source>
</evidence>
<dbReference type="NCBIfam" id="TIGR01511">
    <property type="entry name" value="ATPase-IB1_Cu"/>
    <property type="match status" value="1"/>
</dbReference>
<keyword evidence="4" id="KW-0813">Transport</keyword>
<evidence type="ECO:0000259" key="21">
    <source>
        <dbReference type="PROSITE" id="PS50846"/>
    </source>
</evidence>
<dbReference type="Pfam" id="PF00702">
    <property type="entry name" value="Hydrolase"/>
    <property type="match status" value="1"/>
</dbReference>
<dbReference type="AlphaFoldDB" id="A0A2M8EPR8"/>
<dbReference type="InterPro" id="IPR044492">
    <property type="entry name" value="P_typ_ATPase_HD_dom"/>
</dbReference>
<dbReference type="FunFam" id="3.40.50.1000:FF:000144">
    <property type="entry name" value="copper-transporting ATPase 1 isoform X2"/>
    <property type="match status" value="1"/>
</dbReference>
<reference evidence="23" key="1">
    <citation type="submission" date="2017-09" db="EMBL/GenBank/DDBJ databases">
        <title>Depth-based differentiation of microbial function through sediment-hosted aquifers and enrichment of novel symbionts in the deep terrestrial subsurface.</title>
        <authorList>
            <person name="Probst A.J."/>
            <person name="Ladd B."/>
            <person name="Jarett J.K."/>
            <person name="Geller-Mcgrath D.E."/>
            <person name="Sieber C.M.K."/>
            <person name="Emerson J.B."/>
            <person name="Anantharaman K."/>
            <person name="Thomas B.C."/>
            <person name="Malmstrom R."/>
            <person name="Stieglmeier M."/>
            <person name="Klingl A."/>
            <person name="Woyke T."/>
            <person name="Ryan C.M."/>
            <person name="Banfield J.F."/>
        </authorList>
    </citation>
    <scope>NUCLEOTIDE SEQUENCE [LARGE SCALE GENOMIC DNA]</scope>
</reference>
<dbReference type="SUPFAM" id="SSF56784">
    <property type="entry name" value="HAD-like"/>
    <property type="match status" value="1"/>
</dbReference>
<dbReference type="InterPro" id="IPR023299">
    <property type="entry name" value="ATPase_P-typ_cyto_dom_N"/>
</dbReference>
<dbReference type="PROSITE" id="PS00154">
    <property type="entry name" value="ATPASE_E1_E2"/>
    <property type="match status" value="1"/>
</dbReference>
<evidence type="ECO:0000256" key="19">
    <source>
        <dbReference type="ARBA" id="ARBA00049289"/>
    </source>
</evidence>
<feature type="transmembrane region" description="Helical" evidence="20">
    <location>
        <begin position="112"/>
        <end position="134"/>
    </location>
</feature>
<dbReference type="InterPro" id="IPR018303">
    <property type="entry name" value="ATPase_P-typ_P_site"/>
</dbReference>
<evidence type="ECO:0000256" key="10">
    <source>
        <dbReference type="ARBA" id="ARBA00022796"/>
    </source>
</evidence>
<dbReference type="EC" id="7.2.2.8" evidence="3"/>